<evidence type="ECO:0000256" key="2">
    <source>
        <dbReference type="SAM" id="Phobius"/>
    </source>
</evidence>
<dbReference type="Pfam" id="PF01381">
    <property type="entry name" value="HTH_3"/>
    <property type="match status" value="1"/>
</dbReference>
<evidence type="ECO:0000256" key="1">
    <source>
        <dbReference type="ARBA" id="ARBA00023125"/>
    </source>
</evidence>
<gene>
    <name evidence="4" type="ORF">JZO70_07295</name>
</gene>
<dbReference type="PROSITE" id="PS50943">
    <property type="entry name" value="HTH_CROC1"/>
    <property type="match status" value="1"/>
</dbReference>
<dbReference type="RefSeq" id="WP_207672891.1">
    <property type="nucleotide sequence ID" value="NZ_JAFREM010000012.1"/>
</dbReference>
<keyword evidence="5" id="KW-1185">Reference proteome</keyword>
<dbReference type="CDD" id="cd00093">
    <property type="entry name" value="HTH_XRE"/>
    <property type="match status" value="1"/>
</dbReference>
<sequence>MEVGAKLRERRNILHMTQDEVAEALGVTRQTISNWENGRSYPDIERIIRLSDIYQLSLDELLKGDHKMVHQLQKNTQQNRFIKTFILLLLVNVVLMLILVLASPVSKIIWALIFLLIIANCFSIFYLIIKKI</sequence>
<keyword evidence="1" id="KW-0238">DNA-binding</keyword>
<evidence type="ECO:0000313" key="5">
    <source>
        <dbReference type="Proteomes" id="UP000664601"/>
    </source>
</evidence>
<comment type="caution">
    <text evidence="4">The sequence shown here is derived from an EMBL/GenBank/DDBJ whole genome shotgun (WGS) entry which is preliminary data.</text>
</comment>
<evidence type="ECO:0000259" key="3">
    <source>
        <dbReference type="PROSITE" id="PS50943"/>
    </source>
</evidence>
<dbReference type="EMBL" id="JAFREM010000012">
    <property type="protein sequence ID" value="MBO1305959.1"/>
    <property type="molecule type" value="Genomic_DNA"/>
</dbReference>
<dbReference type="InterPro" id="IPR010982">
    <property type="entry name" value="Lambda_DNA-bd_dom_sf"/>
</dbReference>
<protein>
    <submittedName>
        <fullName evidence="4">Helix-turn-helix transcriptional regulator</fullName>
    </submittedName>
</protein>
<dbReference type="PANTHER" id="PTHR46558:SF15">
    <property type="entry name" value="HELIX-TURN-HELIX DOMAIN PROTEIN"/>
    <property type="match status" value="1"/>
</dbReference>
<evidence type="ECO:0000313" key="4">
    <source>
        <dbReference type="EMBL" id="MBO1305959.1"/>
    </source>
</evidence>
<dbReference type="Gene3D" id="1.10.260.40">
    <property type="entry name" value="lambda repressor-like DNA-binding domains"/>
    <property type="match status" value="1"/>
</dbReference>
<feature type="transmembrane region" description="Helical" evidence="2">
    <location>
        <begin position="81"/>
        <end position="102"/>
    </location>
</feature>
<reference evidence="4 5" key="1">
    <citation type="submission" date="2021-03" db="EMBL/GenBank/DDBJ databases">
        <title>Enterococcal diversity collection.</title>
        <authorList>
            <person name="Gilmore M.S."/>
            <person name="Schwartzman J."/>
            <person name="Van Tyne D."/>
            <person name="Martin M."/>
            <person name="Earl A.M."/>
            <person name="Manson A.L."/>
            <person name="Straub T."/>
            <person name="Salamzade R."/>
            <person name="Saavedra J."/>
            <person name="Lebreton F."/>
            <person name="Prichula J."/>
            <person name="Schaufler K."/>
            <person name="Gaca A."/>
            <person name="Sgardioli B."/>
            <person name="Wagenaar J."/>
            <person name="Strong T."/>
        </authorList>
    </citation>
    <scope>NUCLEOTIDE SEQUENCE [LARGE SCALE GENOMIC DNA]</scope>
    <source>
        <strain evidence="4 5">669A</strain>
    </source>
</reference>
<proteinExistence type="predicted"/>
<keyword evidence="2" id="KW-1133">Transmembrane helix</keyword>
<dbReference type="Proteomes" id="UP000664601">
    <property type="component" value="Unassembled WGS sequence"/>
</dbReference>
<dbReference type="SMART" id="SM00530">
    <property type="entry name" value="HTH_XRE"/>
    <property type="match status" value="1"/>
</dbReference>
<name>A0ABS3LC24_9ENTE</name>
<dbReference type="PANTHER" id="PTHR46558">
    <property type="entry name" value="TRACRIPTIONAL REGULATORY PROTEIN-RELATED-RELATED"/>
    <property type="match status" value="1"/>
</dbReference>
<feature type="domain" description="HTH cro/C1-type" evidence="3">
    <location>
        <begin position="7"/>
        <end position="61"/>
    </location>
</feature>
<feature type="transmembrane region" description="Helical" evidence="2">
    <location>
        <begin position="108"/>
        <end position="129"/>
    </location>
</feature>
<organism evidence="4 5">
    <name type="scientific">Candidatus Enterococcus moelleringii</name>
    <dbReference type="NCBI Taxonomy" id="2815325"/>
    <lineage>
        <taxon>Bacteria</taxon>
        <taxon>Bacillati</taxon>
        <taxon>Bacillota</taxon>
        <taxon>Bacilli</taxon>
        <taxon>Lactobacillales</taxon>
        <taxon>Enterococcaceae</taxon>
        <taxon>Enterococcus</taxon>
    </lineage>
</organism>
<dbReference type="InterPro" id="IPR001387">
    <property type="entry name" value="Cro/C1-type_HTH"/>
</dbReference>
<keyword evidence="2" id="KW-0812">Transmembrane</keyword>
<accession>A0ABS3LC24</accession>
<keyword evidence="2" id="KW-0472">Membrane</keyword>
<dbReference type="SUPFAM" id="SSF47413">
    <property type="entry name" value="lambda repressor-like DNA-binding domains"/>
    <property type="match status" value="1"/>
</dbReference>